<dbReference type="Pfam" id="PF24498">
    <property type="entry name" value="Ig_TMEM131L_3"/>
    <property type="match status" value="1"/>
</dbReference>
<dbReference type="Pfam" id="PF24495">
    <property type="entry name" value="Ig_TMEM131_2"/>
    <property type="match status" value="1"/>
</dbReference>
<evidence type="ECO:0000259" key="4">
    <source>
        <dbReference type="Pfam" id="PF24498"/>
    </source>
</evidence>
<feature type="chain" id="PRO_5031360086" description="Transmembrane protein 131-like N-terminal domain-containing protein" evidence="1">
    <location>
        <begin position="22"/>
        <end position="670"/>
    </location>
</feature>
<dbReference type="InterPro" id="IPR055435">
    <property type="entry name" value="Ig_TMEM131L_3"/>
</dbReference>
<name>A0A7R9D207_TIMPO</name>
<dbReference type="EMBL" id="OD002952">
    <property type="protein sequence ID" value="CAD7406651.1"/>
    <property type="molecule type" value="Genomic_DNA"/>
</dbReference>
<dbReference type="Pfam" id="PF12371">
    <property type="entry name" value="TMEM131_like_N"/>
    <property type="match status" value="1"/>
</dbReference>
<feature type="signal peptide" evidence="1">
    <location>
        <begin position="1"/>
        <end position="21"/>
    </location>
</feature>
<reference evidence="5" key="1">
    <citation type="submission" date="2020-11" db="EMBL/GenBank/DDBJ databases">
        <authorList>
            <person name="Tran Van P."/>
        </authorList>
    </citation>
    <scope>NUCLEOTIDE SEQUENCE</scope>
</reference>
<accession>A0A7R9D207</accession>
<evidence type="ECO:0000313" key="5">
    <source>
        <dbReference type="EMBL" id="CAD7406651.1"/>
    </source>
</evidence>
<evidence type="ECO:0000259" key="3">
    <source>
        <dbReference type="Pfam" id="PF24495"/>
    </source>
</evidence>
<dbReference type="PANTHER" id="PTHR22050:SF0">
    <property type="entry name" value="TRANSMEMBRANE PROTEIN 131 HOMOLOG"/>
    <property type="match status" value="1"/>
</dbReference>
<dbReference type="InterPro" id="IPR013783">
    <property type="entry name" value="Ig-like_fold"/>
</dbReference>
<dbReference type="InterPro" id="IPR022113">
    <property type="entry name" value="TMEM131L_N"/>
</dbReference>
<evidence type="ECO:0008006" key="6">
    <source>
        <dbReference type="Google" id="ProtNLM"/>
    </source>
</evidence>
<feature type="domain" description="TMEM131 second Ig-like" evidence="3">
    <location>
        <begin position="184"/>
        <end position="272"/>
    </location>
</feature>
<evidence type="ECO:0000256" key="1">
    <source>
        <dbReference type="SAM" id="SignalP"/>
    </source>
</evidence>
<feature type="domain" description="TMEM131L third Ig-like" evidence="4">
    <location>
        <begin position="424"/>
        <end position="505"/>
    </location>
</feature>
<dbReference type="Gene3D" id="2.60.40.10">
    <property type="entry name" value="Immunoglobulins"/>
    <property type="match status" value="1"/>
</dbReference>
<proteinExistence type="predicted"/>
<keyword evidence="1" id="KW-0732">Signal</keyword>
<dbReference type="InterPro" id="IPR056311">
    <property type="entry name" value="TMEM131_Ig_2"/>
</dbReference>
<dbReference type="InterPro" id="IPR039877">
    <property type="entry name" value="TMEM131-like"/>
</dbReference>
<protein>
    <recommendedName>
        <fullName evidence="6">Transmembrane protein 131-like N-terminal domain-containing protein</fullName>
    </recommendedName>
</protein>
<sequence length="670" mass="74879">MNGNAIWCHIFILILVELGKTKLTANGNSEGFMQANNEVRYIVDGVPFTRAPSIHKDFHSSTGVRIQIPKLVDGRTAYKQSTQLRFDPDVLDFQQRHLGFPHHERVTVHNMNNNKTIYMSSISGSSTQFHSSFFEHKIIQPNGNTTFSVVFLGQEVGHMQSHLFIHTSEGSFKYKVKGSSVFSPYRLRPMVGIHIPLNSTFSPLLSIYNPHSTAIQFIEVYSSGVDFHLKLPNSETDGPLSIWEIPPYHSKPIVRIHFLASSHRNHSAYIRFRQRDSDEVLVMPLQLEVSSQPGLYAEEDMVDFGLGGSLDPPTQYSLRVFNSGRKNIKIENIVIVPASKAVTVKFEPVKVPPYLTTSLEVALITLDWQSAFETKLLGGKILIKGKQGSTKLMVPFMVQVLEGGLNYNTSITQFCSEMSWDVPRPFVVTNMFTLPIAIINVMLHPDAEPYFLVENLTAIVLAPQQSAMLFLISTRRTAQQSQLKLETNLWLHTNISKVVVPLLSYNGRLTLNLPHGMNSTLELGTVASGGKKEIYFSVTNNNPISLELKKWETNLKWASVQLLGVMEANQSGVLYEHSLFGIVNMTLLHPGHSAVFKLLFLAPIKEILMAGEVFIHSKFEKMVISTRLAVAHGGLEILPESIDLGNCFPVSSAWHGADLNSLPKLILLSH</sequence>
<dbReference type="AlphaFoldDB" id="A0A7R9D207"/>
<dbReference type="PANTHER" id="PTHR22050">
    <property type="entry name" value="RW1 PROTEIN HOMOLOG"/>
    <property type="match status" value="1"/>
</dbReference>
<gene>
    <name evidence="5" type="ORF">TPSB3V08_LOCUS5520</name>
</gene>
<dbReference type="GO" id="GO:0016020">
    <property type="term" value="C:membrane"/>
    <property type="evidence" value="ECO:0007669"/>
    <property type="project" value="TreeGrafter"/>
</dbReference>
<evidence type="ECO:0000259" key="2">
    <source>
        <dbReference type="Pfam" id="PF12371"/>
    </source>
</evidence>
<feature type="domain" description="Transmembrane protein 131-like N-terminal" evidence="2">
    <location>
        <begin position="85"/>
        <end position="167"/>
    </location>
</feature>
<organism evidence="5">
    <name type="scientific">Timema poppense</name>
    <name type="common">Walking stick</name>
    <dbReference type="NCBI Taxonomy" id="170557"/>
    <lineage>
        <taxon>Eukaryota</taxon>
        <taxon>Metazoa</taxon>
        <taxon>Ecdysozoa</taxon>
        <taxon>Arthropoda</taxon>
        <taxon>Hexapoda</taxon>
        <taxon>Insecta</taxon>
        <taxon>Pterygota</taxon>
        <taxon>Neoptera</taxon>
        <taxon>Polyneoptera</taxon>
        <taxon>Phasmatodea</taxon>
        <taxon>Timematodea</taxon>
        <taxon>Timematoidea</taxon>
        <taxon>Timematidae</taxon>
        <taxon>Timema</taxon>
    </lineage>
</organism>